<evidence type="ECO:0000256" key="2">
    <source>
        <dbReference type="ARBA" id="ARBA00022729"/>
    </source>
</evidence>
<organism evidence="6 7">
    <name type="scientific">Bradyrhizobium brasilense</name>
    <dbReference type="NCBI Taxonomy" id="1419277"/>
    <lineage>
        <taxon>Bacteria</taxon>
        <taxon>Pseudomonadati</taxon>
        <taxon>Pseudomonadota</taxon>
        <taxon>Alphaproteobacteria</taxon>
        <taxon>Hyphomicrobiales</taxon>
        <taxon>Nitrobacteraceae</taxon>
        <taxon>Bradyrhizobium</taxon>
    </lineage>
</organism>
<evidence type="ECO:0000256" key="3">
    <source>
        <dbReference type="ARBA" id="ARBA00022970"/>
    </source>
</evidence>
<dbReference type="InterPro" id="IPR051010">
    <property type="entry name" value="BCAA_transport"/>
</dbReference>
<dbReference type="SUPFAM" id="SSF53822">
    <property type="entry name" value="Periplasmic binding protein-like I"/>
    <property type="match status" value="1"/>
</dbReference>
<evidence type="ECO:0000259" key="5">
    <source>
        <dbReference type="Pfam" id="PF13458"/>
    </source>
</evidence>
<accession>A0ABY8J9P6</accession>
<keyword evidence="3" id="KW-0029">Amino-acid transport</keyword>
<sequence length="416" mass="45261">MMLRIIGAALAASLAFATQAMAADAPLEIKIGTLYASSGRYASISMPVYSSLKLWVEQKNAEGGVFVKAFDKKIPIKLVSYDDQSNTATASTLYNQLVTQDKVDLLVADSGSVLTAPAVAIARDHKMFLFDQTGTGASFFSKDNPYIALMADPVSTVWPKPVADFISHDGPGLGIKKVAILYSTNEFTGTQANAFRKFVKESGAPIEIVYDQGVPTETTNYNVIINNISNANPDAVIHFGYAPNDIAFLRNVQDVGTKFKMLFAIYAGLETELLEKNVGAKGLEHIWTYVPPSELDYPVNFGMNMKDFRAAWTKKYNDGKMEFGFNAVAGYTTALVIEKTLSVATSLDQMELRRAVFSLSGQLKTLDGTFALDETGGQIGELTPLGQLTVDEHDHIKFVSIYPHETATGKPIYPAP</sequence>
<keyword evidence="7" id="KW-1185">Reference proteome</keyword>
<dbReference type="CDD" id="cd06338">
    <property type="entry name" value="PBP1_ABC_ligand_binding-like"/>
    <property type="match status" value="1"/>
</dbReference>
<evidence type="ECO:0000313" key="7">
    <source>
        <dbReference type="Proteomes" id="UP001221546"/>
    </source>
</evidence>
<dbReference type="RefSeq" id="WP_233475624.1">
    <property type="nucleotide sequence ID" value="NZ_CP121646.1"/>
</dbReference>
<dbReference type="InterPro" id="IPR028081">
    <property type="entry name" value="Leu-bd"/>
</dbReference>
<dbReference type="Gene3D" id="3.40.50.2300">
    <property type="match status" value="2"/>
</dbReference>
<evidence type="ECO:0000256" key="4">
    <source>
        <dbReference type="SAM" id="SignalP"/>
    </source>
</evidence>
<feature type="chain" id="PRO_5045584021" evidence="4">
    <location>
        <begin position="23"/>
        <end position="416"/>
    </location>
</feature>
<dbReference type="EMBL" id="CP121646">
    <property type="protein sequence ID" value="WFU61823.1"/>
    <property type="molecule type" value="Genomic_DNA"/>
</dbReference>
<feature type="signal peptide" evidence="4">
    <location>
        <begin position="1"/>
        <end position="22"/>
    </location>
</feature>
<feature type="domain" description="Leucine-binding protein" evidence="5">
    <location>
        <begin position="28"/>
        <end position="380"/>
    </location>
</feature>
<evidence type="ECO:0000256" key="1">
    <source>
        <dbReference type="ARBA" id="ARBA00010062"/>
    </source>
</evidence>
<dbReference type="PANTHER" id="PTHR30483:SF6">
    <property type="entry name" value="PERIPLASMIC BINDING PROTEIN OF ABC TRANSPORTER FOR NATURAL AMINO ACIDS"/>
    <property type="match status" value="1"/>
</dbReference>
<comment type="similarity">
    <text evidence="1">Belongs to the leucine-binding protein family.</text>
</comment>
<dbReference type="PANTHER" id="PTHR30483">
    <property type="entry name" value="LEUCINE-SPECIFIC-BINDING PROTEIN"/>
    <property type="match status" value="1"/>
</dbReference>
<proteinExistence type="inferred from homology"/>
<dbReference type="Proteomes" id="UP001221546">
    <property type="component" value="Chromosome"/>
</dbReference>
<gene>
    <name evidence="6" type="ORF">QA636_30615</name>
</gene>
<reference evidence="6 7" key="1">
    <citation type="submission" date="2023-04" db="EMBL/GenBank/DDBJ databases">
        <title>Australian commercial rhizobial inoculants.</title>
        <authorList>
            <person name="Kohlmeier M.G."/>
            <person name="O'Hara G.W."/>
            <person name="Colombi E."/>
            <person name="Ramsay J.P."/>
            <person name="Terpolilli J."/>
        </authorList>
    </citation>
    <scope>NUCLEOTIDE SEQUENCE [LARGE SCALE GENOMIC DNA]</scope>
    <source>
        <strain evidence="6 7">CB627</strain>
    </source>
</reference>
<dbReference type="InterPro" id="IPR028082">
    <property type="entry name" value="Peripla_BP_I"/>
</dbReference>
<keyword evidence="2 4" id="KW-0732">Signal</keyword>
<evidence type="ECO:0000313" key="6">
    <source>
        <dbReference type="EMBL" id="WFU61823.1"/>
    </source>
</evidence>
<keyword evidence="3" id="KW-0813">Transport</keyword>
<dbReference type="Pfam" id="PF13458">
    <property type="entry name" value="Peripla_BP_6"/>
    <property type="match status" value="1"/>
</dbReference>
<name>A0ABY8J9P6_9BRAD</name>
<protein>
    <submittedName>
        <fullName evidence="6">Amino acid ABC transporter substrate-binding protein</fullName>
    </submittedName>
</protein>